<evidence type="ECO:0000313" key="2">
    <source>
        <dbReference type="Proteomes" id="UP000198765"/>
    </source>
</evidence>
<organism evidence="1 2">
    <name type="scientific">Micromonospora narathiwatensis</name>
    <dbReference type="NCBI Taxonomy" id="299146"/>
    <lineage>
        <taxon>Bacteria</taxon>
        <taxon>Bacillati</taxon>
        <taxon>Actinomycetota</taxon>
        <taxon>Actinomycetes</taxon>
        <taxon>Micromonosporales</taxon>
        <taxon>Micromonosporaceae</taxon>
        <taxon>Micromonospora</taxon>
    </lineage>
</organism>
<keyword evidence="2" id="KW-1185">Reference proteome</keyword>
<accession>A0A1A9AFB5</accession>
<proteinExistence type="predicted"/>
<dbReference type="RefSeq" id="WP_157740083.1">
    <property type="nucleotide sequence ID" value="NZ_LT594324.1"/>
</dbReference>
<dbReference type="PATRIC" id="fig|299146.4.peg.5938"/>
<reference evidence="1 2" key="1">
    <citation type="submission" date="2016-06" db="EMBL/GenBank/DDBJ databases">
        <authorList>
            <person name="Kjaerup R.B."/>
            <person name="Dalgaard T.S."/>
            <person name="Juul-Madsen H.R."/>
        </authorList>
    </citation>
    <scope>NUCLEOTIDE SEQUENCE [LARGE SCALE GENOMIC DNA]</scope>
    <source>
        <strain evidence="1 2">DSM 45248</strain>
    </source>
</reference>
<dbReference type="OrthoDB" id="3354261at2"/>
<evidence type="ECO:0000313" key="1">
    <source>
        <dbReference type="EMBL" id="SBT54864.1"/>
    </source>
</evidence>
<name>A0A1A9AFB5_9ACTN</name>
<protein>
    <submittedName>
        <fullName evidence="1">Uncharacterized protein</fullName>
    </submittedName>
</protein>
<sequence>MRETLDTDFAALPAVIADPRLPRALAERGYQRGDAANRFVRSHQDNRGPLNLVVDILAPSFESRLVPNQRHGDLTVDEVPGLILALYRPPVVLHLEVRLTNAGSLAFGSTCPT</sequence>
<gene>
    <name evidence="1" type="ORF">GA0070621_5757</name>
</gene>
<dbReference type="AlphaFoldDB" id="A0A1A9AFB5"/>
<dbReference type="EMBL" id="LT594324">
    <property type="protein sequence ID" value="SBT54864.1"/>
    <property type="molecule type" value="Genomic_DNA"/>
</dbReference>
<dbReference type="Proteomes" id="UP000198765">
    <property type="component" value="Chromosome I"/>
</dbReference>